<evidence type="ECO:0008006" key="4">
    <source>
        <dbReference type="Google" id="ProtNLM"/>
    </source>
</evidence>
<dbReference type="InParanoid" id="A0A084QYP0"/>
<sequence length="204" mass="23608">MDDFDIFEDPEDRPVTPLTSLPLQELQQPQIHPSTSSGRKKELSRDDRLRLQGGHFYGGVSIHTLAEKTGFSVKQVRRALTSPATPQKSRRPRPGFLPEHLRDQLNAFLNEDLRHHDIPWPDLRYLVPSLEGINDTQLNRAMQDLGYSRCRKKKALPTTARTHHLRVQMAHDLLHDRPNPNNWVTRPVLFIDKTFFRNSQTGIK</sequence>
<organism evidence="2 3">
    <name type="scientific">Stachybotrys chlorohalonatus (strain IBT 40285)</name>
    <dbReference type="NCBI Taxonomy" id="1283841"/>
    <lineage>
        <taxon>Eukaryota</taxon>
        <taxon>Fungi</taxon>
        <taxon>Dikarya</taxon>
        <taxon>Ascomycota</taxon>
        <taxon>Pezizomycotina</taxon>
        <taxon>Sordariomycetes</taxon>
        <taxon>Hypocreomycetidae</taxon>
        <taxon>Hypocreales</taxon>
        <taxon>Stachybotryaceae</taxon>
        <taxon>Stachybotrys</taxon>
    </lineage>
</organism>
<keyword evidence="3" id="KW-1185">Reference proteome</keyword>
<dbReference type="HOGENOM" id="CLU_1344028_0_0_1"/>
<feature type="compositionally biased region" description="Polar residues" evidence="1">
    <location>
        <begin position="17"/>
        <end position="37"/>
    </location>
</feature>
<evidence type="ECO:0000313" key="2">
    <source>
        <dbReference type="EMBL" id="KFA69075.1"/>
    </source>
</evidence>
<feature type="region of interest" description="Disordered" evidence="1">
    <location>
        <begin position="77"/>
        <end position="98"/>
    </location>
</feature>
<evidence type="ECO:0000256" key="1">
    <source>
        <dbReference type="SAM" id="MobiDB-lite"/>
    </source>
</evidence>
<dbReference type="EMBL" id="KL659615">
    <property type="protein sequence ID" value="KFA69075.1"/>
    <property type="molecule type" value="Genomic_DNA"/>
</dbReference>
<dbReference type="STRING" id="1283841.A0A084QYP0"/>
<protein>
    <recommendedName>
        <fullName evidence="4">Transposase Tc1-like domain-containing protein</fullName>
    </recommendedName>
</protein>
<proteinExistence type="predicted"/>
<evidence type="ECO:0000313" key="3">
    <source>
        <dbReference type="Proteomes" id="UP000028524"/>
    </source>
</evidence>
<dbReference type="OrthoDB" id="5020472at2759"/>
<feature type="compositionally biased region" description="Acidic residues" evidence="1">
    <location>
        <begin position="1"/>
        <end position="11"/>
    </location>
</feature>
<feature type="region of interest" description="Disordered" evidence="1">
    <location>
        <begin position="1"/>
        <end position="45"/>
    </location>
</feature>
<accession>A0A084QYP0</accession>
<gene>
    <name evidence="2" type="ORF">S40285_10735</name>
</gene>
<dbReference type="Proteomes" id="UP000028524">
    <property type="component" value="Unassembled WGS sequence"/>
</dbReference>
<dbReference type="AlphaFoldDB" id="A0A084QYP0"/>
<name>A0A084QYP0_STAC4</name>
<reference evidence="2 3" key="1">
    <citation type="journal article" date="2014" name="BMC Genomics">
        <title>Comparative genome sequencing reveals chemotype-specific gene clusters in the toxigenic black mold Stachybotrys.</title>
        <authorList>
            <person name="Semeiks J."/>
            <person name="Borek D."/>
            <person name="Otwinowski Z."/>
            <person name="Grishin N.V."/>
        </authorList>
    </citation>
    <scope>NUCLEOTIDE SEQUENCE [LARGE SCALE GENOMIC DNA]</scope>
    <source>
        <strain evidence="2 3">IBT 40285</strain>
    </source>
</reference>